<evidence type="ECO:0000313" key="2">
    <source>
        <dbReference type="EMBL" id="KYB29283.1"/>
    </source>
</evidence>
<reference evidence="2 3" key="1">
    <citation type="journal article" date="2008" name="Nature">
        <title>The genome of the model beetle and pest Tribolium castaneum.</title>
        <authorList>
            <consortium name="Tribolium Genome Sequencing Consortium"/>
            <person name="Richards S."/>
            <person name="Gibbs R.A."/>
            <person name="Weinstock G.M."/>
            <person name="Brown S.J."/>
            <person name="Denell R."/>
            <person name="Beeman R.W."/>
            <person name="Gibbs R."/>
            <person name="Beeman R.W."/>
            <person name="Brown S.J."/>
            <person name="Bucher G."/>
            <person name="Friedrich M."/>
            <person name="Grimmelikhuijzen C.J."/>
            <person name="Klingler M."/>
            <person name="Lorenzen M."/>
            <person name="Richards S."/>
            <person name="Roth S."/>
            <person name="Schroder R."/>
            <person name="Tautz D."/>
            <person name="Zdobnov E.M."/>
            <person name="Muzny D."/>
            <person name="Gibbs R.A."/>
            <person name="Weinstock G.M."/>
            <person name="Attaway T."/>
            <person name="Bell S."/>
            <person name="Buhay C.J."/>
            <person name="Chandrabose M.N."/>
            <person name="Chavez D."/>
            <person name="Clerk-Blankenburg K.P."/>
            <person name="Cree A."/>
            <person name="Dao M."/>
            <person name="Davis C."/>
            <person name="Chacko J."/>
            <person name="Dinh H."/>
            <person name="Dugan-Rocha S."/>
            <person name="Fowler G."/>
            <person name="Garner T.T."/>
            <person name="Garnes J."/>
            <person name="Gnirke A."/>
            <person name="Hawes A."/>
            <person name="Hernandez J."/>
            <person name="Hines S."/>
            <person name="Holder M."/>
            <person name="Hume J."/>
            <person name="Jhangiani S.N."/>
            <person name="Joshi V."/>
            <person name="Khan Z.M."/>
            <person name="Jackson L."/>
            <person name="Kovar C."/>
            <person name="Kowis A."/>
            <person name="Lee S."/>
            <person name="Lewis L.R."/>
            <person name="Margolis J."/>
            <person name="Morgan M."/>
            <person name="Nazareth L.V."/>
            <person name="Nguyen N."/>
            <person name="Okwuonu G."/>
            <person name="Parker D."/>
            <person name="Richards S."/>
            <person name="Ruiz S.J."/>
            <person name="Santibanez J."/>
            <person name="Savard J."/>
            <person name="Scherer S.E."/>
            <person name="Schneider B."/>
            <person name="Sodergren E."/>
            <person name="Tautz D."/>
            <person name="Vattahil S."/>
            <person name="Villasana D."/>
            <person name="White C.S."/>
            <person name="Wright R."/>
            <person name="Park Y."/>
            <person name="Beeman R.W."/>
            <person name="Lord J."/>
            <person name="Oppert B."/>
            <person name="Lorenzen M."/>
            <person name="Brown S."/>
            <person name="Wang L."/>
            <person name="Savard J."/>
            <person name="Tautz D."/>
            <person name="Richards S."/>
            <person name="Weinstock G."/>
            <person name="Gibbs R.A."/>
            <person name="Liu Y."/>
            <person name="Worley K."/>
            <person name="Weinstock G."/>
            <person name="Elsik C.G."/>
            <person name="Reese J.T."/>
            <person name="Elhaik E."/>
            <person name="Landan G."/>
            <person name="Graur D."/>
            <person name="Arensburger P."/>
            <person name="Atkinson P."/>
            <person name="Beeman R.W."/>
            <person name="Beidler J."/>
            <person name="Brown S.J."/>
            <person name="Demuth J.P."/>
            <person name="Drury D.W."/>
            <person name="Du Y.Z."/>
            <person name="Fujiwara H."/>
            <person name="Lorenzen M."/>
            <person name="Maselli V."/>
            <person name="Osanai M."/>
            <person name="Park Y."/>
            <person name="Robertson H.M."/>
            <person name="Tu Z."/>
            <person name="Wang J.J."/>
            <person name="Wang S."/>
            <person name="Richards S."/>
            <person name="Song H."/>
            <person name="Zhang L."/>
            <person name="Sodergren E."/>
            <person name="Werner D."/>
            <person name="Stanke M."/>
            <person name="Morgenstern B."/>
            <person name="Solovyev V."/>
            <person name="Kosarev P."/>
            <person name="Brown G."/>
            <person name="Chen H.C."/>
            <person name="Ermolaeva O."/>
            <person name="Hlavina W."/>
            <person name="Kapustin Y."/>
            <person name="Kiryutin B."/>
            <person name="Kitts P."/>
            <person name="Maglott D."/>
            <person name="Pruitt K."/>
            <person name="Sapojnikov V."/>
            <person name="Souvorov A."/>
            <person name="Mackey A.J."/>
            <person name="Waterhouse R.M."/>
            <person name="Wyder S."/>
            <person name="Zdobnov E.M."/>
            <person name="Zdobnov E.M."/>
            <person name="Wyder S."/>
            <person name="Kriventseva E.V."/>
            <person name="Kadowaki T."/>
            <person name="Bork P."/>
            <person name="Aranda M."/>
            <person name="Bao R."/>
            <person name="Beermann A."/>
            <person name="Berns N."/>
            <person name="Bolognesi R."/>
            <person name="Bonneton F."/>
            <person name="Bopp D."/>
            <person name="Brown S.J."/>
            <person name="Bucher G."/>
            <person name="Butts T."/>
            <person name="Chaumot A."/>
            <person name="Denell R.E."/>
            <person name="Ferrier D.E."/>
            <person name="Friedrich M."/>
            <person name="Gordon C.M."/>
            <person name="Jindra M."/>
            <person name="Klingler M."/>
            <person name="Lan Q."/>
            <person name="Lattorff H.M."/>
            <person name="Laudet V."/>
            <person name="von Levetsow C."/>
            <person name="Liu Z."/>
            <person name="Lutz R."/>
            <person name="Lynch J.A."/>
            <person name="da Fonseca R.N."/>
            <person name="Posnien N."/>
            <person name="Reuter R."/>
            <person name="Roth S."/>
            <person name="Savard J."/>
            <person name="Schinko J.B."/>
            <person name="Schmitt C."/>
            <person name="Schoppmeier M."/>
            <person name="Schroder R."/>
            <person name="Shippy T.D."/>
            <person name="Simonnet F."/>
            <person name="Marques-Souza H."/>
            <person name="Tautz D."/>
            <person name="Tomoyasu Y."/>
            <person name="Trauner J."/>
            <person name="Van der Zee M."/>
            <person name="Vervoort M."/>
            <person name="Wittkopp N."/>
            <person name="Wimmer E.A."/>
            <person name="Yang X."/>
            <person name="Jones A.K."/>
            <person name="Sattelle D.B."/>
            <person name="Ebert P.R."/>
            <person name="Nelson D."/>
            <person name="Scott J.G."/>
            <person name="Beeman R.W."/>
            <person name="Muthukrishnan S."/>
            <person name="Kramer K.J."/>
            <person name="Arakane Y."/>
            <person name="Beeman R.W."/>
            <person name="Zhu Q."/>
            <person name="Hogenkamp D."/>
            <person name="Dixit R."/>
            <person name="Oppert B."/>
            <person name="Jiang H."/>
            <person name="Zou Z."/>
            <person name="Marshall J."/>
            <person name="Elpidina E."/>
            <person name="Vinokurov K."/>
            <person name="Oppert C."/>
            <person name="Zou Z."/>
            <person name="Evans J."/>
            <person name="Lu Z."/>
            <person name="Zhao P."/>
            <person name="Sumathipala N."/>
            <person name="Altincicek B."/>
            <person name="Vilcinskas A."/>
            <person name="Williams M."/>
            <person name="Hultmark D."/>
            <person name="Hetru C."/>
            <person name="Jiang H."/>
            <person name="Grimmelikhuijzen C.J."/>
            <person name="Hauser F."/>
            <person name="Cazzamali G."/>
            <person name="Williamson M."/>
            <person name="Park Y."/>
            <person name="Li B."/>
            <person name="Tanaka Y."/>
            <person name="Predel R."/>
            <person name="Neupert S."/>
            <person name="Schachtner J."/>
            <person name="Verleyen P."/>
            <person name="Raible F."/>
            <person name="Bork P."/>
            <person name="Friedrich M."/>
            <person name="Walden K.K."/>
            <person name="Robertson H.M."/>
            <person name="Angeli S."/>
            <person name="Foret S."/>
            <person name="Bucher G."/>
            <person name="Schuetz S."/>
            <person name="Maleszka R."/>
            <person name="Wimmer E.A."/>
            <person name="Beeman R.W."/>
            <person name="Lorenzen M."/>
            <person name="Tomoyasu Y."/>
            <person name="Miller S.C."/>
            <person name="Grossmann D."/>
            <person name="Bucher G."/>
        </authorList>
    </citation>
    <scope>NUCLEOTIDE SEQUENCE [LARGE SCALE GENOMIC DNA]</scope>
    <source>
        <strain evidence="2 3">Georgia GA2</strain>
    </source>
</reference>
<dbReference type="InParanoid" id="A0A139WN22"/>
<dbReference type="EMBL" id="KQ971312">
    <property type="protein sequence ID" value="KYB29283.1"/>
    <property type="molecule type" value="Genomic_DNA"/>
</dbReference>
<feature type="chain" id="PRO_5007300263" evidence="1">
    <location>
        <begin position="21"/>
        <end position="63"/>
    </location>
</feature>
<protein>
    <submittedName>
        <fullName evidence="2">Uncharacterized protein</fullName>
    </submittedName>
</protein>
<reference evidence="2 3" key="2">
    <citation type="journal article" date="2010" name="Nucleic Acids Res.">
        <title>BeetleBase in 2010: revisions to provide comprehensive genomic information for Tribolium castaneum.</title>
        <authorList>
            <person name="Kim H.S."/>
            <person name="Murphy T."/>
            <person name="Xia J."/>
            <person name="Caragea D."/>
            <person name="Park Y."/>
            <person name="Beeman R.W."/>
            <person name="Lorenzen M.D."/>
            <person name="Butcher S."/>
            <person name="Manak J.R."/>
            <person name="Brown S.J."/>
        </authorList>
    </citation>
    <scope>GENOME REANNOTATION</scope>
    <source>
        <strain evidence="2 3">Georgia GA2</strain>
    </source>
</reference>
<evidence type="ECO:0000256" key="1">
    <source>
        <dbReference type="SAM" id="SignalP"/>
    </source>
</evidence>
<evidence type="ECO:0000313" key="3">
    <source>
        <dbReference type="Proteomes" id="UP000007266"/>
    </source>
</evidence>
<organism evidence="2 3">
    <name type="scientific">Tribolium castaneum</name>
    <name type="common">Red flour beetle</name>
    <dbReference type="NCBI Taxonomy" id="7070"/>
    <lineage>
        <taxon>Eukaryota</taxon>
        <taxon>Metazoa</taxon>
        <taxon>Ecdysozoa</taxon>
        <taxon>Arthropoda</taxon>
        <taxon>Hexapoda</taxon>
        <taxon>Insecta</taxon>
        <taxon>Pterygota</taxon>
        <taxon>Neoptera</taxon>
        <taxon>Endopterygota</taxon>
        <taxon>Coleoptera</taxon>
        <taxon>Polyphaga</taxon>
        <taxon>Cucujiformia</taxon>
        <taxon>Tenebrionidae</taxon>
        <taxon>Tenebrionidae incertae sedis</taxon>
        <taxon>Tribolium</taxon>
    </lineage>
</organism>
<dbReference type="AlphaFoldDB" id="A0A139WN22"/>
<keyword evidence="3" id="KW-1185">Reference proteome</keyword>
<accession>A0A139WN22</accession>
<name>A0A139WN22_TRICA</name>
<proteinExistence type="predicted"/>
<sequence>MIGFVVIALIAVLVSQSTVSYDCEPGNDDGASHIGEQGYIREHYDSIIYRSAGIRKIRLANLA</sequence>
<feature type="signal peptide" evidence="1">
    <location>
        <begin position="1"/>
        <end position="20"/>
    </location>
</feature>
<gene>
    <name evidence="2" type="primary">AUGUSTUS-3.0.2_32175</name>
    <name evidence="2" type="ORF">TcasGA2_TC032175</name>
</gene>
<keyword evidence="1" id="KW-0732">Signal</keyword>
<dbReference type="Proteomes" id="UP000007266">
    <property type="component" value="Linkage group 2"/>
</dbReference>